<organism evidence="1 2">
    <name type="scientific">Mycoplasmopsis mustelae</name>
    <dbReference type="NCBI Taxonomy" id="171289"/>
    <lineage>
        <taxon>Bacteria</taxon>
        <taxon>Bacillati</taxon>
        <taxon>Mycoplasmatota</taxon>
        <taxon>Mycoplasmoidales</taxon>
        <taxon>Metamycoplasmataceae</taxon>
        <taxon>Mycoplasmopsis</taxon>
    </lineage>
</organism>
<evidence type="ECO:0000313" key="2">
    <source>
        <dbReference type="Proteomes" id="UP000295757"/>
    </source>
</evidence>
<comment type="caution">
    <text evidence="1">The sequence shown here is derived from an EMBL/GenBank/DDBJ whole genome shotgun (WGS) entry which is preliminary data.</text>
</comment>
<dbReference type="RefSeq" id="WP_134110500.1">
    <property type="nucleotide sequence ID" value="NZ_SOCN01000001.1"/>
</dbReference>
<protein>
    <submittedName>
        <fullName evidence="1">Uncharacterized protein</fullName>
    </submittedName>
</protein>
<reference evidence="1 2" key="1">
    <citation type="submission" date="2019-03" db="EMBL/GenBank/DDBJ databases">
        <title>Genomic Encyclopedia of Archaeal and Bacterial Type Strains, Phase II (KMG-II): from individual species to whole genera.</title>
        <authorList>
            <person name="Goeker M."/>
        </authorList>
    </citation>
    <scope>NUCLEOTIDE SEQUENCE [LARGE SCALE GENOMIC DNA]</scope>
    <source>
        <strain evidence="1 2">ATCC 35214</strain>
    </source>
</reference>
<dbReference type="OrthoDB" id="399007at2"/>
<sequence length="71" mass="8125">MYKYKARLLSSNEVVAKANSLDELEGLIKGFRRGQKHGVHTQGNEKIKIVHVERDHLKGEHFSKEVVIKTV</sequence>
<keyword evidence="2" id="KW-1185">Reference proteome</keyword>
<proteinExistence type="predicted"/>
<dbReference type="EMBL" id="SOCN01000001">
    <property type="protein sequence ID" value="TDV24316.1"/>
    <property type="molecule type" value="Genomic_DNA"/>
</dbReference>
<dbReference type="AlphaFoldDB" id="A0A4R7UE14"/>
<dbReference type="Proteomes" id="UP000295757">
    <property type="component" value="Unassembled WGS sequence"/>
</dbReference>
<dbReference type="NCBIfam" id="NF046010">
    <property type="entry name" value="MAG6790_fam"/>
    <property type="match status" value="1"/>
</dbReference>
<gene>
    <name evidence="1" type="ORF">BCF59_0275</name>
</gene>
<name>A0A4R7UE14_9BACT</name>
<evidence type="ECO:0000313" key="1">
    <source>
        <dbReference type="EMBL" id="TDV24316.1"/>
    </source>
</evidence>
<accession>A0A4R7UE14</accession>